<dbReference type="InterPro" id="IPR035965">
    <property type="entry name" value="PAS-like_dom_sf"/>
</dbReference>
<dbReference type="InterPro" id="IPR029020">
    <property type="entry name" value="Ammonium/urea_transptr"/>
</dbReference>
<dbReference type="AlphaFoldDB" id="A0A3N9TF98"/>
<dbReference type="SMART" id="SM00091">
    <property type="entry name" value="PAS"/>
    <property type="match status" value="1"/>
</dbReference>
<dbReference type="PANTHER" id="PTHR44757:SF2">
    <property type="entry name" value="BIOFILM ARCHITECTURE MAINTENANCE PROTEIN MBAA"/>
    <property type="match status" value="1"/>
</dbReference>
<dbReference type="PANTHER" id="PTHR44757">
    <property type="entry name" value="DIGUANYLATE CYCLASE DGCP"/>
    <property type="match status" value="1"/>
</dbReference>
<dbReference type="NCBIfam" id="TIGR00229">
    <property type="entry name" value="sensory_box"/>
    <property type="match status" value="1"/>
</dbReference>
<evidence type="ECO:0000259" key="9">
    <source>
        <dbReference type="PROSITE" id="PS50112"/>
    </source>
</evidence>
<dbReference type="Gene3D" id="3.30.450.20">
    <property type="entry name" value="PAS domain"/>
    <property type="match status" value="1"/>
</dbReference>
<keyword evidence="6 8" id="KW-0472">Membrane</keyword>
<dbReference type="Pfam" id="PF13426">
    <property type="entry name" value="PAS_9"/>
    <property type="match status" value="1"/>
</dbReference>
<dbReference type="Pfam" id="PF00563">
    <property type="entry name" value="EAL"/>
    <property type="match status" value="1"/>
</dbReference>
<comment type="caution">
    <text evidence="12">The sequence shown here is derived from an EMBL/GenBank/DDBJ whole genome shotgun (WGS) entry which is preliminary data.</text>
</comment>
<feature type="transmembrane region" description="Helical" evidence="8">
    <location>
        <begin position="83"/>
        <end position="107"/>
    </location>
</feature>
<feature type="domain" description="EAL" evidence="10">
    <location>
        <begin position="760"/>
        <end position="1013"/>
    </location>
</feature>
<feature type="domain" description="PAS" evidence="9">
    <location>
        <begin position="456"/>
        <end position="513"/>
    </location>
</feature>
<dbReference type="InterPro" id="IPR001905">
    <property type="entry name" value="Ammonium_transpt"/>
</dbReference>
<dbReference type="GO" id="GO:0008519">
    <property type="term" value="F:ammonium channel activity"/>
    <property type="evidence" value="ECO:0007669"/>
    <property type="project" value="InterPro"/>
</dbReference>
<dbReference type="OrthoDB" id="9787514at2"/>
<evidence type="ECO:0000256" key="3">
    <source>
        <dbReference type="ARBA" id="ARBA00022448"/>
    </source>
</evidence>
<sequence length="1022" mass="114027">MEENFWLIISALLVFTMQAGFLCLESGRIRSKNSINVAAKNVADFIIAVALFWAIGFAVMFGQSFHGLIGVSDYAFDESHSTWVISFFLFQLMFCGTATTIMSGAVAERMSFNGYLWSACILSAVIYPVVGHWAWGGLIDDNNAGWLQRLGFIDFAGSMVVHGVGGCVSLVAVLIIGPRFRRFSRERQMPQGSNLPFSALGVLLLWFGWFGFNGGSSLIFDQSVPVVLLNTCLAAAFGGIMTGAINYVQHKYIDVTMLLNGIVGGLVGITAGCFAVSASSAVIIGVVAGIIVYYGELWLLHLKIDDAIGVIPAHLFCGIWGVLSVGLLGDLSIMDTGLSRIHQVLVQILGILVICGWCFAVGYVCLRLVNRFIPLRVSLKDEKIGMNVSEHHSATELLDLLVSMQAQQKEGDFSQPVPEEPFTEVGIIAQQYNQVIKRVNTEIEARDSAIEQYQSSEQRKSAILDSSMDCIVTIDEMGTILEFNPSAERAFDWARTLIQGKSFIEYLVPKSQQYHVLKSLHHRFSMHDGLLLNRRNNLTMKRKGDSEFPAEVSITYSKSLSGNRGEYVLNIRDVTRHKKLQAKLRQLAYSDSLTGLYNRTYLIDCIDKALKQFLVGEESIVVFFLDLDKFKRINDTMGHKAGDGLLCEVASRLTTVTRESDVITRWGGDEFIILMRGRITHELARQKAEEILSIMRSPVDLDGYLVNIPTSIGIAITKTQGISADKLIQCADIAMYDAKVKGRDNYQFFEESMALATTQRYTYEHDLREDLWTDKVFLLYQPKVMQDGTIIGMEALCRWNHREEGMVSPAQFIPIAEESNLIIELGERVIDSACKQIRQWKNDAIPVVPISINISGKQLTSSGFIHYLQSKLEETDVDGRLLEIEITESVLVSDIERCISAMSSIRALGMRISIDDFGTGYSSLNYLKRLPIDVLKIDKSFVNECDVLMEDGKICSTIISLAHNLDLETVAEGVETQSQLMFLSENGCEYFQGYLFHRPLSTEELTPLLKKIKLPHSFEESF</sequence>
<evidence type="ECO:0000256" key="5">
    <source>
        <dbReference type="ARBA" id="ARBA00022989"/>
    </source>
</evidence>
<evidence type="ECO:0000313" key="13">
    <source>
        <dbReference type="Proteomes" id="UP000281112"/>
    </source>
</evidence>
<protein>
    <submittedName>
        <fullName evidence="12">Ammonium transporter</fullName>
    </submittedName>
</protein>
<keyword evidence="7" id="KW-0924">Ammonia transport</keyword>
<dbReference type="InterPro" id="IPR043128">
    <property type="entry name" value="Rev_trsase/Diguanyl_cyclase"/>
</dbReference>
<feature type="transmembrane region" description="Helical" evidence="8">
    <location>
        <begin position="114"/>
        <end position="135"/>
    </location>
</feature>
<keyword evidence="4 8" id="KW-0812">Transmembrane</keyword>
<dbReference type="CDD" id="cd00130">
    <property type="entry name" value="PAS"/>
    <property type="match status" value="1"/>
</dbReference>
<feature type="transmembrane region" description="Helical" evidence="8">
    <location>
        <begin position="313"/>
        <end position="333"/>
    </location>
</feature>
<dbReference type="SUPFAM" id="SSF55073">
    <property type="entry name" value="Nucleotide cyclase"/>
    <property type="match status" value="1"/>
</dbReference>
<gene>
    <name evidence="12" type="primary">amt</name>
    <name evidence="12" type="ORF">EES38_13420</name>
</gene>
<dbReference type="NCBIfam" id="TIGR00254">
    <property type="entry name" value="GGDEF"/>
    <property type="match status" value="1"/>
</dbReference>
<dbReference type="Gene3D" id="3.20.20.450">
    <property type="entry name" value="EAL domain"/>
    <property type="match status" value="1"/>
</dbReference>
<evidence type="ECO:0000259" key="10">
    <source>
        <dbReference type="PROSITE" id="PS50883"/>
    </source>
</evidence>
<feature type="transmembrane region" description="Helical" evidence="8">
    <location>
        <begin position="226"/>
        <end position="248"/>
    </location>
</feature>
<dbReference type="Gene3D" id="1.10.3430.10">
    <property type="entry name" value="Ammonium transporter AmtB like domains"/>
    <property type="match status" value="1"/>
</dbReference>
<evidence type="ECO:0000256" key="2">
    <source>
        <dbReference type="ARBA" id="ARBA00005887"/>
    </source>
</evidence>
<dbReference type="SMART" id="SM00267">
    <property type="entry name" value="GGDEF"/>
    <property type="match status" value="1"/>
</dbReference>
<dbReference type="PROSITE" id="PS50887">
    <property type="entry name" value="GGDEF"/>
    <property type="match status" value="1"/>
</dbReference>
<dbReference type="SMART" id="SM00052">
    <property type="entry name" value="EAL"/>
    <property type="match status" value="1"/>
</dbReference>
<dbReference type="CDD" id="cd01949">
    <property type="entry name" value="GGDEF"/>
    <property type="match status" value="1"/>
</dbReference>
<evidence type="ECO:0000256" key="6">
    <source>
        <dbReference type="ARBA" id="ARBA00023136"/>
    </source>
</evidence>
<accession>A0A3N9TF98</accession>
<reference evidence="12 13" key="1">
    <citation type="submission" date="2018-11" db="EMBL/GenBank/DDBJ databases">
        <title>Vibrio LJC006 sp. nov., isolated from seawater during the bloom of the enteromorpha.</title>
        <authorList>
            <person name="Liang J."/>
        </authorList>
    </citation>
    <scope>NUCLEOTIDE SEQUENCE [LARGE SCALE GENOMIC DNA]</scope>
    <source>
        <strain evidence="12 13">LJC006</strain>
    </source>
</reference>
<feature type="domain" description="GGDEF" evidence="11">
    <location>
        <begin position="618"/>
        <end position="751"/>
    </location>
</feature>
<dbReference type="InterPro" id="IPR035919">
    <property type="entry name" value="EAL_sf"/>
</dbReference>
<dbReference type="Pfam" id="PF00990">
    <property type="entry name" value="GGDEF"/>
    <property type="match status" value="1"/>
</dbReference>
<proteinExistence type="inferred from homology"/>
<dbReference type="EMBL" id="RJVQ01000005">
    <property type="protein sequence ID" value="RQW62720.1"/>
    <property type="molecule type" value="Genomic_DNA"/>
</dbReference>
<organism evidence="12 13">
    <name type="scientific">Vibrio viridaestus</name>
    <dbReference type="NCBI Taxonomy" id="2487322"/>
    <lineage>
        <taxon>Bacteria</taxon>
        <taxon>Pseudomonadati</taxon>
        <taxon>Pseudomonadota</taxon>
        <taxon>Gammaproteobacteria</taxon>
        <taxon>Vibrionales</taxon>
        <taxon>Vibrionaceae</taxon>
        <taxon>Vibrio</taxon>
    </lineage>
</organism>
<feature type="transmembrane region" description="Helical" evidence="8">
    <location>
        <begin position="45"/>
        <end position="63"/>
    </location>
</feature>
<dbReference type="Proteomes" id="UP000281112">
    <property type="component" value="Unassembled WGS sequence"/>
</dbReference>
<dbReference type="InterPro" id="IPR000160">
    <property type="entry name" value="GGDEF_dom"/>
</dbReference>
<dbReference type="RefSeq" id="WP_124937713.1">
    <property type="nucleotide sequence ID" value="NZ_RJVQ01000005.1"/>
</dbReference>
<feature type="transmembrane region" description="Helical" evidence="8">
    <location>
        <begin position="345"/>
        <end position="369"/>
    </location>
</feature>
<evidence type="ECO:0000259" key="11">
    <source>
        <dbReference type="PROSITE" id="PS50887"/>
    </source>
</evidence>
<evidence type="ECO:0000313" key="12">
    <source>
        <dbReference type="EMBL" id="RQW62720.1"/>
    </source>
</evidence>
<feature type="transmembrane region" description="Helical" evidence="8">
    <location>
        <begin position="260"/>
        <end position="293"/>
    </location>
</feature>
<feature type="transmembrane region" description="Helical" evidence="8">
    <location>
        <begin position="197"/>
        <end position="220"/>
    </location>
</feature>
<dbReference type="CDD" id="cd01948">
    <property type="entry name" value="EAL"/>
    <property type="match status" value="1"/>
</dbReference>
<evidence type="ECO:0000256" key="1">
    <source>
        <dbReference type="ARBA" id="ARBA00004141"/>
    </source>
</evidence>
<dbReference type="InterPro" id="IPR000014">
    <property type="entry name" value="PAS"/>
</dbReference>
<evidence type="ECO:0000256" key="4">
    <source>
        <dbReference type="ARBA" id="ARBA00022692"/>
    </source>
</evidence>
<evidence type="ECO:0000256" key="8">
    <source>
        <dbReference type="SAM" id="Phobius"/>
    </source>
</evidence>
<keyword evidence="3" id="KW-0813">Transport</keyword>
<comment type="similarity">
    <text evidence="2">Belongs to the ammonia transporter channel (TC 1.A.11.2) family.</text>
</comment>
<dbReference type="SUPFAM" id="SSF141868">
    <property type="entry name" value="EAL domain-like"/>
    <property type="match status" value="1"/>
</dbReference>
<dbReference type="SUPFAM" id="SSF111352">
    <property type="entry name" value="Ammonium transporter"/>
    <property type="match status" value="1"/>
</dbReference>
<dbReference type="NCBIfam" id="TIGR00836">
    <property type="entry name" value="amt"/>
    <property type="match status" value="1"/>
</dbReference>
<dbReference type="InterPro" id="IPR001633">
    <property type="entry name" value="EAL_dom"/>
</dbReference>
<name>A0A3N9TF98_9VIBR</name>
<dbReference type="InterPro" id="IPR052155">
    <property type="entry name" value="Biofilm_reg_signaling"/>
</dbReference>
<dbReference type="InterPro" id="IPR029787">
    <property type="entry name" value="Nucleotide_cyclase"/>
</dbReference>
<feature type="transmembrane region" description="Helical" evidence="8">
    <location>
        <begin position="155"/>
        <end position="176"/>
    </location>
</feature>
<dbReference type="Pfam" id="PF00909">
    <property type="entry name" value="Ammonium_transp"/>
    <property type="match status" value="1"/>
</dbReference>
<feature type="transmembrane region" description="Helical" evidence="8">
    <location>
        <begin position="6"/>
        <end position="24"/>
    </location>
</feature>
<dbReference type="SUPFAM" id="SSF55785">
    <property type="entry name" value="PYP-like sensor domain (PAS domain)"/>
    <property type="match status" value="1"/>
</dbReference>
<keyword evidence="5 8" id="KW-1133">Transmembrane helix</keyword>
<comment type="subcellular location">
    <subcellularLocation>
        <location evidence="1">Membrane</location>
        <topology evidence="1">Multi-pass membrane protein</topology>
    </subcellularLocation>
</comment>
<keyword evidence="13" id="KW-1185">Reference proteome</keyword>
<dbReference type="InterPro" id="IPR024041">
    <property type="entry name" value="NH4_transpt_AmtB-like_dom"/>
</dbReference>
<dbReference type="PROSITE" id="PS01219">
    <property type="entry name" value="AMMONIUM_TRANSP"/>
    <property type="match status" value="1"/>
</dbReference>
<dbReference type="InterPro" id="IPR018047">
    <property type="entry name" value="Ammonium_transpt_CS"/>
</dbReference>
<dbReference type="Gene3D" id="3.30.70.270">
    <property type="match status" value="1"/>
</dbReference>
<evidence type="ECO:0000256" key="7">
    <source>
        <dbReference type="ARBA" id="ARBA00023177"/>
    </source>
</evidence>
<dbReference type="GO" id="GO:0016020">
    <property type="term" value="C:membrane"/>
    <property type="evidence" value="ECO:0007669"/>
    <property type="project" value="UniProtKB-SubCell"/>
</dbReference>
<dbReference type="PROSITE" id="PS50112">
    <property type="entry name" value="PAS"/>
    <property type="match status" value="1"/>
</dbReference>
<dbReference type="PROSITE" id="PS50883">
    <property type="entry name" value="EAL"/>
    <property type="match status" value="1"/>
</dbReference>